<comment type="caution">
    <text evidence="2">The sequence shown here is derived from an EMBL/GenBank/DDBJ whole genome shotgun (WGS) entry which is preliminary data.</text>
</comment>
<feature type="compositionally biased region" description="Basic residues" evidence="1">
    <location>
        <begin position="23"/>
        <end position="35"/>
    </location>
</feature>
<dbReference type="Proteomes" id="UP001419268">
    <property type="component" value="Unassembled WGS sequence"/>
</dbReference>
<organism evidence="2 3">
    <name type="scientific">Stephania cephalantha</name>
    <dbReference type="NCBI Taxonomy" id="152367"/>
    <lineage>
        <taxon>Eukaryota</taxon>
        <taxon>Viridiplantae</taxon>
        <taxon>Streptophyta</taxon>
        <taxon>Embryophyta</taxon>
        <taxon>Tracheophyta</taxon>
        <taxon>Spermatophyta</taxon>
        <taxon>Magnoliopsida</taxon>
        <taxon>Ranunculales</taxon>
        <taxon>Menispermaceae</taxon>
        <taxon>Menispermoideae</taxon>
        <taxon>Cissampelideae</taxon>
        <taxon>Stephania</taxon>
    </lineage>
</organism>
<feature type="compositionally biased region" description="Low complexity" evidence="1">
    <location>
        <begin position="59"/>
        <end position="94"/>
    </location>
</feature>
<protein>
    <submittedName>
        <fullName evidence="2">Uncharacterized protein</fullName>
    </submittedName>
</protein>
<feature type="compositionally biased region" description="Basic and acidic residues" evidence="1">
    <location>
        <begin position="104"/>
        <end position="113"/>
    </location>
</feature>
<sequence>MTHVSRTFISFFILFGSTGNVRREKRRSERTRKRVIGREKREGKRGSSGRRGARRRRAGGVAARRSSAMSSTAPASGASNAARRPAADSAPAGRWHSRSGDSPAQRRDRRRDAAAGQRCSGAAVTRPIGSAN</sequence>
<feature type="compositionally biased region" description="Basic residues" evidence="1">
    <location>
        <begin position="47"/>
        <end position="58"/>
    </location>
</feature>
<proteinExistence type="predicted"/>
<dbReference type="EMBL" id="JBBNAG010000005">
    <property type="protein sequence ID" value="KAK9133860.1"/>
    <property type="molecule type" value="Genomic_DNA"/>
</dbReference>
<reference evidence="2 3" key="1">
    <citation type="submission" date="2024-01" db="EMBL/GenBank/DDBJ databases">
        <title>Genome assemblies of Stephania.</title>
        <authorList>
            <person name="Yang L."/>
        </authorList>
    </citation>
    <scope>NUCLEOTIDE SEQUENCE [LARGE SCALE GENOMIC DNA]</scope>
    <source>
        <strain evidence="2">JXDWG</strain>
        <tissue evidence="2">Leaf</tissue>
    </source>
</reference>
<feature type="compositionally biased region" description="Basic and acidic residues" evidence="1">
    <location>
        <begin position="36"/>
        <end position="45"/>
    </location>
</feature>
<evidence type="ECO:0000256" key="1">
    <source>
        <dbReference type="SAM" id="MobiDB-lite"/>
    </source>
</evidence>
<dbReference type="AlphaFoldDB" id="A0AAP0JJ20"/>
<gene>
    <name evidence="2" type="ORF">Scep_013388</name>
</gene>
<keyword evidence="3" id="KW-1185">Reference proteome</keyword>
<accession>A0AAP0JJ20</accession>
<feature type="region of interest" description="Disordered" evidence="1">
    <location>
        <begin position="20"/>
        <end position="132"/>
    </location>
</feature>
<name>A0AAP0JJ20_9MAGN</name>
<evidence type="ECO:0000313" key="3">
    <source>
        <dbReference type="Proteomes" id="UP001419268"/>
    </source>
</evidence>
<evidence type="ECO:0000313" key="2">
    <source>
        <dbReference type="EMBL" id="KAK9133860.1"/>
    </source>
</evidence>